<comment type="caution">
    <text evidence="3">The sequence shown here is derived from an EMBL/GenBank/DDBJ whole genome shotgun (WGS) entry which is preliminary data.</text>
</comment>
<dbReference type="Proteomes" id="UP001359886">
    <property type="component" value="Unassembled WGS sequence"/>
</dbReference>
<organism evidence="3 4">
    <name type="scientific">Elongatibacter sediminis</name>
    <dbReference type="NCBI Taxonomy" id="3119006"/>
    <lineage>
        <taxon>Bacteria</taxon>
        <taxon>Pseudomonadati</taxon>
        <taxon>Pseudomonadota</taxon>
        <taxon>Gammaproteobacteria</taxon>
        <taxon>Chromatiales</taxon>
        <taxon>Wenzhouxiangellaceae</taxon>
        <taxon>Elongatibacter</taxon>
    </lineage>
</organism>
<keyword evidence="1" id="KW-1133">Transmembrane helix</keyword>
<accession>A0AAW9RHB9</accession>
<protein>
    <submittedName>
        <fullName evidence="3">FHA domain-containing protein</fullName>
    </submittedName>
</protein>
<name>A0AAW9RHB9_9GAMM</name>
<dbReference type="CDD" id="cd00060">
    <property type="entry name" value="FHA"/>
    <property type="match status" value="1"/>
</dbReference>
<dbReference type="PROSITE" id="PS50006">
    <property type="entry name" value="FHA_DOMAIN"/>
    <property type="match status" value="1"/>
</dbReference>
<dbReference type="RefSeq" id="WP_354695724.1">
    <property type="nucleotide sequence ID" value="NZ_JAZHOG010000008.1"/>
</dbReference>
<dbReference type="InterPro" id="IPR000253">
    <property type="entry name" value="FHA_dom"/>
</dbReference>
<evidence type="ECO:0000256" key="1">
    <source>
        <dbReference type="SAM" id="Phobius"/>
    </source>
</evidence>
<sequence length="149" mass="16033">MHTYRLKGASGSVANEVFELRQRTVVGRADDCDLRLDDDGCAPRHCTIELRDDGVLELKHIAEEPGFGTVLNGQPVTSAALARGDEVRIGAARWVVQAPGLRPERVLTETAVRRRNSLTPWLVGLALAAAAALAVSWQQGWLAQIGLAG</sequence>
<gene>
    <name evidence="3" type="ORF">V3330_12255</name>
</gene>
<dbReference type="EMBL" id="JAZHOG010000008">
    <property type="protein sequence ID" value="MEJ8568399.1"/>
    <property type="molecule type" value="Genomic_DNA"/>
</dbReference>
<dbReference type="InterPro" id="IPR008984">
    <property type="entry name" value="SMAD_FHA_dom_sf"/>
</dbReference>
<evidence type="ECO:0000313" key="4">
    <source>
        <dbReference type="Proteomes" id="UP001359886"/>
    </source>
</evidence>
<dbReference type="SMART" id="SM00240">
    <property type="entry name" value="FHA"/>
    <property type="match status" value="1"/>
</dbReference>
<reference evidence="3 4" key="1">
    <citation type="submission" date="2024-02" db="EMBL/GenBank/DDBJ databases">
        <title>A novel Wenzhouxiangellaceae bacterium, isolated from coastal sediments.</title>
        <authorList>
            <person name="Du Z.-J."/>
            <person name="Ye Y.-Q."/>
            <person name="Zhang X.-Y."/>
        </authorList>
    </citation>
    <scope>NUCLEOTIDE SEQUENCE [LARGE SCALE GENOMIC DNA]</scope>
    <source>
        <strain evidence="3 4">CH-27</strain>
    </source>
</reference>
<feature type="domain" description="FHA" evidence="2">
    <location>
        <begin position="24"/>
        <end position="76"/>
    </location>
</feature>
<evidence type="ECO:0000259" key="2">
    <source>
        <dbReference type="PROSITE" id="PS50006"/>
    </source>
</evidence>
<feature type="transmembrane region" description="Helical" evidence="1">
    <location>
        <begin position="118"/>
        <end position="137"/>
    </location>
</feature>
<keyword evidence="1" id="KW-0812">Transmembrane</keyword>
<evidence type="ECO:0000313" key="3">
    <source>
        <dbReference type="EMBL" id="MEJ8568399.1"/>
    </source>
</evidence>
<proteinExistence type="predicted"/>
<dbReference type="AlphaFoldDB" id="A0AAW9RHB9"/>
<keyword evidence="1" id="KW-0472">Membrane</keyword>
<dbReference type="SUPFAM" id="SSF49879">
    <property type="entry name" value="SMAD/FHA domain"/>
    <property type="match status" value="1"/>
</dbReference>
<keyword evidence="4" id="KW-1185">Reference proteome</keyword>
<dbReference type="Pfam" id="PF00498">
    <property type="entry name" value="FHA"/>
    <property type="match status" value="1"/>
</dbReference>
<dbReference type="Gene3D" id="2.60.200.20">
    <property type="match status" value="1"/>
</dbReference>